<keyword evidence="2" id="KW-0472">Membrane</keyword>
<dbReference type="PANTHER" id="PTHR12910:SF2">
    <property type="entry name" value="NADH DEHYDROGENASE [UBIQUINONE] 1 ALPHA SUBCOMPLEX SUBUNIT 12"/>
    <property type="match status" value="1"/>
</dbReference>
<evidence type="ECO:0000256" key="2">
    <source>
        <dbReference type="RuleBase" id="RU363103"/>
    </source>
</evidence>
<keyword evidence="2" id="KW-0249">Electron transport</keyword>
<dbReference type="GO" id="GO:0006979">
    <property type="term" value="P:response to oxidative stress"/>
    <property type="evidence" value="ECO:0007669"/>
    <property type="project" value="TreeGrafter"/>
</dbReference>
<organism evidence="3 4">
    <name type="scientific">Chlamydomonas schloesseri</name>
    <dbReference type="NCBI Taxonomy" id="2026947"/>
    <lineage>
        <taxon>Eukaryota</taxon>
        <taxon>Viridiplantae</taxon>
        <taxon>Chlorophyta</taxon>
        <taxon>core chlorophytes</taxon>
        <taxon>Chlorophyceae</taxon>
        <taxon>CS clade</taxon>
        <taxon>Chlamydomonadales</taxon>
        <taxon>Chlamydomonadaceae</taxon>
        <taxon>Chlamydomonas</taxon>
    </lineage>
</organism>
<dbReference type="Pfam" id="PF05071">
    <property type="entry name" value="NDUFA12"/>
    <property type="match status" value="1"/>
</dbReference>
<reference evidence="3" key="1">
    <citation type="journal article" date="2020" name="bioRxiv">
        <title>Comparative genomics of Chlamydomonas.</title>
        <authorList>
            <person name="Craig R.J."/>
            <person name="Hasan A.R."/>
            <person name="Ness R.W."/>
            <person name="Keightley P.D."/>
        </authorList>
    </citation>
    <scope>NUCLEOTIDE SEQUENCE</scope>
    <source>
        <strain evidence="3">CCAP 11/173</strain>
    </source>
</reference>
<gene>
    <name evidence="3" type="ORF">HYH02_008047</name>
</gene>
<comment type="function">
    <text evidence="2">Accessory subunit of the mitochondrial membrane respiratory chain NADH dehydrogenase (Complex I), that is believed not to be involved in catalysis. Complex I functions in the transfer of electrons from NADH to the respiratory chain. The immediate electron acceptor for the enzyme is believed to be ubiquinone.</text>
</comment>
<comment type="caution">
    <text evidence="3">The sequence shown here is derived from an EMBL/GenBank/DDBJ whole genome shotgun (WGS) entry which is preliminary data.</text>
</comment>
<dbReference type="GO" id="GO:0005743">
    <property type="term" value="C:mitochondrial inner membrane"/>
    <property type="evidence" value="ECO:0007669"/>
    <property type="project" value="UniProtKB-SubCell"/>
</dbReference>
<accession>A0A835WGB6</accession>
<evidence type="ECO:0000256" key="1">
    <source>
        <dbReference type="ARBA" id="ARBA00007355"/>
    </source>
</evidence>
<keyword evidence="2" id="KW-0496">Mitochondrion</keyword>
<proteinExistence type="inferred from homology"/>
<dbReference type="Proteomes" id="UP000613740">
    <property type="component" value="Unassembled WGS sequence"/>
</dbReference>
<name>A0A835WGB6_9CHLO</name>
<comment type="similarity">
    <text evidence="1 2">Belongs to the complex I NDUFA12 subunit family.</text>
</comment>
<sequence>MSPSGYFSRLLEASGKKSVASFFASWEFGKMLVDGNLAHNVLVRATGAGRLVGTDYNGNRYYENEAAPYGRRRWIVYKDKFEYNPTTIPPEWHGWLNYINDYNPTNTQFKKPIYQIEASMSKTGTQACYNPKGSWFNAKPRNWRKYESWVPPTAGKSA</sequence>
<keyword evidence="2" id="KW-0679">Respiratory chain</keyword>
<evidence type="ECO:0000313" key="3">
    <source>
        <dbReference type="EMBL" id="KAG2446891.1"/>
    </source>
</evidence>
<evidence type="ECO:0000313" key="4">
    <source>
        <dbReference type="Proteomes" id="UP000613740"/>
    </source>
</evidence>
<comment type="subcellular location">
    <subcellularLocation>
        <location evidence="2">Mitochondrion inner membrane</location>
        <topology evidence="2">Peripheral membrane protein</topology>
        <orientation evidence="2">Matrix side</orientation>
    </subcellularLocation>
</comment>
<dbReference type="InterPro" id="IPR007763">
    <property type="entry name" value="NDUFA12"/>
</dbReference>
<dbReference type="OrthoDB" id="274641at2759"/>
<keyword evidence="4" id="KW-1185">Reference proteome</keyword>
<dbReference type="AlphaFoldDB" id="A0A835WGB6"/>
<dbReference type="GO" id="GO:0045271">
    <property type="term" value="C:respiratory chain complex I"/>
    <property type="evidence" value="ECO:0007669"/>
    <property type="project" value="InterPro"/>
</dbReference>
<dbReference type="EMBL" id="JAEHOD010000024">
    <property type="protein sequence ID" value="KAG2446891.1"/>
    <property type="molecule type" value="Genomic_DNA"/>
</dbReference>
<protein>
    <recommendedName>
        <fullName evidence="2">NADH dehydrogenase [ubiquinone] 1 alpha subcomplex subunit 12</fullName>
    </recommendedName>
</protein>
<keyword evidence="2" id="KW-0999">Mitochondrion inner membrane</keyword>
<dbReference type="PANTHER" id="PTHR12910">
    <property type="entry name" value="NADH-UBIQUINONE OXIDOREDUCTASE SUBUNIT B17.2"/>
    <property type="match status" value="1"/>
</dbReference>
<keyword evidence="2" id="KW-0813">Transport</keyword>